<dbReference type="PANTHER" id="PTHR33392">
    <property type="entry name" value="POLYISOPRENYL-TEICHOIC ACID--PEPTIDOGLYCAN TEICHOIC ACID TRANSFERASE TAGU"/>
    <property type="match status" value="1"/>
</dbReference>
<sequence>MNKSQKVIIAIVTVLVILIGGMTRYVSSSSNHLKQVVSKGYLPIKNDYKGKNSKTSESFLIMGLDNTIERKLGTTRTDSLMVVTINHKTKKITFCSLPRDSFVKIDADKYHGMQRVEVAYTYDGPTASVNTVQKLLNIPIDHYYVFNFLSFVKIIDAIGGVDINVKHDFVGVTKDGSGGIVFKKGKQHVNGLKALSYARERHSDNDIMRGYRQQEIIQAVEKKLKSPQTITKIPGIVDAIDHNIQTNINSNELDKLIKNAPEYANYKKQRITFDWRTFSNQGRSMIELYPDSISNVSHQLRVSLGLSNADYRDKAQYQFHTNGNYLFQSDYTVQDKFDEDSESTSINGNNYVGINGNTKTGPLPTTKTKNGFVTK</sequence>
<comment type="caution">
    <text evidence="5">The sequence shown here is derived from an EMBL/GenBank/DDBJ whole genome shotgun (WGS) entry which is preliminary data.</text>
</comment>
<dbReference type="Gene3D" id="3.40.630.190">
    <property type="entry name" value="LCP protein"/>
    <property type="match status" value="1"/>
</dbReference>
<dbReference type="InterPro" id="IPR050922">
    <property type="entry name" value="LytR/CpsA/Psr_CW_biosynth"/>
</dbReference>
<evidence type="ECO:0000256" key="1">
    <source>
        <dbReference type="ARBA" id="ARBA00006068"/>
    </source>
</evidence>
<dbReference type="EMBL" id="NIPR01000021">
    <property type="protein sequence ID" value="PMD70356.1"/>
    <property type="molecule type" value="Genomic_DNA"/>
</dbReference>
<dbReference type="PANTHER" id="PTHR33392:SF6">
    <property type="entry name" value="POLYISOPRENYL-TEICHOIC ACID--PEPTIDOGLYCAN TEICHOIC ACID TRANSFERASE TAGU"/>
    <property type="match status" value="1"/>
</dbReference>
<name>A0A2N7AU82_9LACO</name>
<dbReference type="NCBIfam" id="TIGR00350">
    <property type="entry name" value="lytR_cpsA_psr"/>
    <property type="match status" value="1"/>
</dbReference>
<dbReference type="Pfam" id="PF03816">
    <property type="entry name" value="LytR_cpsA_psr"/>
    <property type="match status" value="1"/>
</dbReference>
<evidence type="ECO:0000256" key="2">
    <source>
        <dbReference type="SAM" id="MobiDB-lite"/>
    </source>
</evidence>
<feature type="transmembrane region" description="Helical" evidence="3">
    <location>
        <begin position="7"/>
        <end position="26"/>
    </location>
</feature>
<keyword evidence="6" id="KW-1185">Reference proteome</keyword>
<evidence type="ECO:0000259" key="4">
    <source>
        <dbReference type="Pfam" id="PF03816"/>
    </source>
</evidence>
<proteinExistence type="inferred from homology"/>
<evidence type="ECO:0000313" key="6">
    <source>
        <dbReference type="Proteomes" id="UP000235649"/>
    </source>
</evidence>
<dbReference type="OrthoDB" id="27330at2"/>
<dbReference type="InterPro" id="IPR004474">
    <property type="entry name" value="LytR_CpsA_psr"/>
</dbReference>
<reference evidence="5 6" key="1">
    <citation type="submission" date="2017-05" db="EMBL/GenBank/DDBJ databases">
        <title>Lactobacillus nurukis nov., sp. nov., isolated from nuruk.</title>
        <authorList>
            <person name="Kim S.-J."/>
        </authorList>
    </citation>
    <scope>NUCLEOTIDE SEQUENCE [LARGE SCALE GENOMIC DNA]</scope>
    <source>
        <strain evidence="5 6">SYF10-1a</strain>
    </source>
</reference>
<protein>
    <submittedName>
        <fullName evidence="5">LytR family transcriptional regulator</fullName>
    </submittedName>
</protein>
<keyword evidence="3" id="KW-0472">Membrane</keyword>
<evidence type="ECO:0000313" key="5">
    <source>
        <dbReference type="EMBL" id="PMD70356.1"/>
    </source>
</evidence>
<organism evidence="5 6">
    <name type="scientific">Companilactobacillus nuruki</name>
    <dbReference type="NCBI Taxonomy" id="1993540"/>
    <lineage>
        <taxon>Bacteria</taxon>
        <taxon>Bacillati</taxon>
        <taxon>Bacillota</taxon>
        <taxon>Bacilli</taxon>
        <taxon>Lactobacillales</taxon>
        <taxon>Lactobacillaceae</taxon>
        <taxon>Companilactobacillus</taxon>
    </lineage>
</organism>
<comment type="similarity">
    <text evidence="1">Belongs to the LytR/CpsA/Psr (LCP) family.</text>
</comment>
<gene>
    <name evidence="5" type="ORF">CBP76_06795</name>
</gene>
<evidence type="ECO:0000256" key="3">
    <source>
        <dbReference type="SAM" id="Phobius"/>
    </source>
</evidence>
<dbReference type="Proteomes" id="UP000235649">
    <property type="component" value="Unassembled WGS sequence"/>
</dbReference>
<dbReference type="AlphaFoldDB" id="A0A2N7AU82"/>
<accession>A0A2N7AU82</accession>
<keyword evidence="3" id="KW-1133">Transmembrane helix</keyword>
<keyword evidence="3" id="KW-0812">Transmembrane</keyword>
<feature type="region of interest" description="Disordered" evidence="2">
    <location>
        <begin position="353"/>
        <end position="375"/>
    </location>
</feature>
<feature type="domain" description="Cell envelope-related transcriptional attenuator" evidence="4">
    <location>
        <begin position="76"/>
        <end position="225"/>
    </location>
</feature>